<dbReference type="InterPro" id="IPR051263">
    <property type="entry name" value="C-type_cytochrome_biogenesis"/>
</dbReference>
<evidence type="ECO:0000256" key="1">
    <source>
        <dbReference type="ARBA" id="ARBA00022748"/>
    </source>
</evidence>
<name>A0A3S0J918_9GAMM</name>
<dbReference type="EMBL" id="RXNU01000001">
    <property type="protein sequence ID" value="RTR40419.1"/>
    <property type="molecule type" value="Genomic_DNA"/>
</dbReference>
<dbReference type="PANTHER" id="PTHR47870">
    <property type="entry name" value="CYTOCHROME C-TYPE BIOGENESIS PROTEIN CCMH"/>
    <property type="match status" value="1"/>
</dbReference>
<protein>
    <submittedName>
        <fullName evidence="2">Nitrite reductase</fullName>
    </submittedName>
</protein>
<accession>A0A3S0J918</accession>
<dbReference type="AlphaFoldDB" id="A0A3S0J918"/>
<proteinExistence type="predicted"/>
<sequence length="240" mass="26630">MNSLAIGIGVTLCAFIALIWRHHLRCLNQGVIHIAKQSNACDSEVITPSLDIKIPVLLSIVLLFSSVSLYSQLGHFSDWDKGNVDEHIDYLITADINKNAKTVNEQPNNEIALLNLAQSYADGGLYSDSVKTFDELLQLTGDDAGILGMKANAMYYRDNRAMSLDIDLVIARALAIDEYEFQSRLLLATHGYLNGNDEEAIKQWELLLKSDSQSFNRDSINNAILRAEQKIANRSVTASE</sequence>
<dbReference type="GO" id="GO:0005886">
    <property type="term" value="C:plasma membrane"/>
    <property type="evidence" value="ECO:0007669"/>
    <property type="project" value="TreeGrafter"/>
</dbReference>
<dbReference type="PANTHER" id="PTHR47870:SF1">
    <property type="entry name" value="CYTOCHROME C-TYPE BIOGENESIS PROTEIN CCMH"/>
    <property type="match status" value="1"/>
</dbReference>
<dbReference type="SUPFAM" id="SSF48452">
    <property type="entry name" value="TPR-like"/>
    <property type="match status" value="1"/>
</dbReference>
<comment type="caution">
    <text evidence="2">The sequence shown here is derived from an EMBL/GenBank/DDBJ whole genome shotgun (WGS) entry which is preliminary data.</text>
</comment>
<organism evidence="2 3">
    <name type="scientific">Shewanella canadensis</name>
    <dbReference type="NCBI Taxonomy" id="271096"/>
    <lineage>
        <taxon>Bacteria</taxon>
        <taxon>Pseudomonadati</taxon>
        <taxon>Pseudomonadota</taxon>
        <taxon>Gammaproteobacteria</taxon>
        <taxon>Alteromonadales</taxon>
        <taxon>Shewanellaceae</taxon>
        <taxon>Shewanella</taxon>
    </lineage>
</organism>
<gene>
    <name evidence="2" type="ORF">EKG38_00395</name>
</gene>
<dbReference type="Proteomes" id="UP000267448">
    <property type="component" value="Unassembled WGS sequence"/>
</dbReference>
<reference evidence="2 3" key="1">
    <citation type="submission" date="2018-12" db="EMBL/GenBank/DDBJ databases">
        <authorList>
            <person name="Yu L."/>
        </authorList>
    </citation>
    <scope>NUCLEOTIDE SEQUENCE [LARGE SCALE GENOMIC DNA]</scope>
    <source>
        <strain evidence="2 3">HAW-EB2</strain>
    </source>
</reference>
<evidence type="ECO:0000313" key="3">
    <source>
        <dbReference type="Proteomes" id="UP000267448"/>
    </source>
</evidence>
<keyword evidence="1" id="KW-0201">Cytochrome c-type biogenesis</keyword>
<dbReference type="RefSeq" id="WP_126517642.1">
    <property type="nucleotide sequence ID" value="NZ_RXNU01000001.1"/>
</dbReference>
<dbReference type="InterPro" id="IPR011990">
    <property type="entry name" value="TPR-like_helical_dom_sf"/>
</dbReference>
<dbReference type="Gene3D" id="1.25.40.10">
    <property type="entry name" value="Tetratricopeptide repeat domain"/>
    <property type="match status" value="1"/>
</dbReference>
<keyword evidence="3" id="KW-1185">Reference proteome</keyword>
<evidence type="ECO:0000313" key="2">
    <source>
        <dbReference type="EMBL" id="RTR40419.1"/>
    </source>
</evidence>
<dbReference type="GO" id="GO:0017004">
    <property type="term" value="P:cytochrome complex assembly"/>
    <property type="evidence" value="ECO:0007669"/>
    <property type="project" value="UniProtKB-KW"/>
</dbReference>
<dbReference type="OrthoDB" id="6258553at2"/>